<dbReference type="Pfam" id="PF01810">
    <property type="entry name" value="LysE"/>
    <property type="match status" value="1"/>
</dbReference>
<dbReference type="PANTHER" id="PTHR30086:SF20">
    <property type="entry name" value="ARGININE EXPORTER PROTEIN ARGO-RELATED"/>
    <property type="match status" value="1"/>
</dbReference>
<feature type="transmembrane region" description="Helical" evidence="6">
    <location>
        <begin position="182"/>
        <end position="205"/>
    </location>
</feature>
<feature type="transmembrane region" description="Helical" evidence="6">
    <location>
        <begin position="36"/>
        <end position="58"/>
    </location>
</feature>
<feature type="transmembrane region" description="Helical" evidence="6">
    <location>
        <begin position="6"/>
        <end position="24"/>
    </location>
</feature>
<keyword evidence="4 6" id="KW-1133">Transmembrane helix</keyword>
<sequence>MFVKGALVSASLIMAIGGQNAFVLKNGLKKNNVFAVSLICFLCDFLLMTIGVLGLGSILATNKWLSGGLAIFGAAFLGVYGFNSFKSSFAGNDALLIDGQNQVSDKLKTTVLATLAVTLLNPHVYLDTVVIVGGIAGTLAFEQKLQFLAGALLASFVWFFGLGFGARFLLPLFQKPKAWRILEFVIGCIMWWIAFGLLAFAYRLFIGQ</sequence>
<evidence type="ECO:0000256" key="1">
    <source>
        <dbReference type="ARBA" id="ARBA00004651"/>
    </source>
</evidence>
<dbReference type="GO" id="GO:0015171">
    <property type="term" value="F:amino acid transmembrane transporter activity"/>
    <property type="evidence" value="ECO:0007669"/>
    <property type="project" value="TreeGrafter"/>
</dbReference>
<keyword evidence="5 6" id="KW-0472">Membrane</keyword>
<dbReference type="PANTHER" id="PTHR30086">
    <property type="entry name" value="ARGININE EXPORTER PROTEIN ARGO"/>
    <property type="match status" value="1"/>
</dbReference>
<dbReference type="RefSeq" id="WP_076554124.1">
    <property type="nucleotide sequence ID" value="NZ_FTNU01000001.1"/>
</dbReference>
<protein>
    <submittedName>
        <fullName evidence="7">L-lysine exporter family protein LysE/ArgO</fullName>
    </submittedName>
</protein>
<keyword evidence="8" id="KW-1185">Reference proteome</keyword>
<evidence type="ECO:0000313" key="7">
    <source>
        <dbReference type="EMBL" id="SIR71284.1"/>
    </source>
</evidence>
<dbReference type="STRING" id="34061.B0189_00380"/>
<keyword evidence="3 6" id="KW-0812">Transmembrane</keyword>
<organism evidence="7 8">
    <name type="scientific">Moraxella cuniculi DSM 21768</name>
    <dbReference type="NCBI Taxonomy" id="1122245"/>
    <lineage>
        <taxon>Bacteria</taxon>
        <taxon>Pseudomonadati</taxon>
        <taxon>Pseudomonadota</taxon>
        <taxon>Gammaproteobacteria</taxon>
        <taxon>Moraxellales</taxon>
        <taxon>Moraxellaceae</taxon>
        <taxon>Moraxella</taxon>
    </lineage>
</organism>
<keyword evidence="2" id="KW-1003">Cell membrane</keyword>
<evidence type="ECO:0000256" key="3">
    <source>
        <dbReference type="ARBA" id="ARBA00022692"/>
    </source>
</evidence>
<feature type="transmembrane region" description="Helical" evidence="6">
    <location>
        <begin position="64"/>
        <end position="82"/>
    </location>
</feature>
<feature type="transmembrane region" description="Helical" evidence="6">
    <location>
        <begin position="147"/>
        <end position="170"/>
    </location>
</feature>
<evidence type="ECO:0000313" key="8">
    <source>
        <dbReference type="Proteomes" id="UP000187495"/>
    </source>
</evidence>
<accession>A0A1N7D699</accession>
<comment type="subcellular location">
    <subcellularLocation>
        <location evidence="1">Cell membrane</location>
        <topology evidence="1">Multi-pass membrane protein</topology>
    </subcellularLocation>
</comment>
<dbReference type="AlphaFoldDB" id="A0A1N7D699"/>
<evidence type="ECO:0000256" key="6">
    <source>
        <dbReference type="SAM" id="Phobius"/>
    </source>
</evidence>
<evidence type="ECO:0000256" key="4">
    <source>
        <dbReference type="ARBA" id="ARBA00022989"/>
    </source>
</evidence>
<dbReference type="EMBL" id="FTNU01000001">
    <property type="protein sequence ID" value="SIR71284.1"/>
    <property type="molecule type" value="Genomic_DNA"/>
</dbReference>
<dbReference type="InterPro" id="IPR001123">
    <property type="entry name" value="LeuE-type"/>
</dbReference>
<dbReference type="Proteomes" id="UP000187495">
    <property type="component" value="Unassembled WGS sequence"/>
</dbReference>
<dbReference type="GO" id="GO:0005886">
    <property type="term" value="C:plasma membrane"/>
    <property type="evidence" value="ECO:0007669"/>
    <property type="project" value="UniProtKB-SubCell"/>
</dbReference>
<evidence type="ECO:0000256" key="5">
    <source>
        <dbReference type="ARBA" id="ARBA00023136"/>
    </source>
</evidence>
<reference evidence="8" key="1">
    <citation type="submission" date="2017-01" db="EMBL/GenBank/DDBJ databases">
        <authorList>
            <person name="Varghese N."/>
            <person name="Submissions S."/>
        </authorList>
    </citation>
    <scope>NUCLEOTIDE SEQUENCE [LARGE SCALE GENOMIC DNA]</scope>
    <source>
        <strain evidence="8">DSM 21768</strain>
    </source>
</reference>
<name>A0A1N7D699_9GAMM</name>
<gene>
    <name evidence="7" type="ORF">SAMN02745664_10117</name>
</gene>
<proteinExistence type="predicted"/>
<evidence type="ECO:0000256" key="2">
    <source>
        <dbReference type="ARBA" id="ARBA00022475"/>
    </source>
</evidence>